<accession>A0A7E4ZS82</accession>
<sequence length="430" mass="48016">MASNSGGASTSASSLMREVRSRLLKNSSRVLTSEAEALLQQTFAKDWEDSGQDGDVLGPVLEDPVVTVAPPVVNAFTMAPVVEIASDTVPTTSANPTSTNRGFMSPLRDQNPQELDFLFSENTLDWVSSLYNSLPMNEIHDGTHNDGDSRMVFDHQLLPGEVDYFGLNRTNFAGMLDDAEEAWEITDPKTDAYGNYIDNEGNYVESAEGSNQNGPHQANGVPMTCAQCGFVASNRKQLWRHGKRENHVTRSAIKPPPAAPKPPKDKVEHQCELCLYTSKSRFNVLRHYQRVHVNQKSTSCEICGKPFKDVDTLKTHIRYTHDNTRRHQCQICEKQFVSSSDLLRHVKIVHDKQRDYVCQKCGKRFQTSTNAKRHYLEVCVNGNGNNFGSQEDPMITMNTTIANAIDTKEFILPPNVVVTTYLPPGTTYKN</sequence>
<reference evidence="9" key="1">
    <citation type="journal article" date="2013" name="Genetics">
        <title>The draft genome and transcriptome of Panagrellus redivivus are shaped by the harsh demands of a free-living lifestyle.</title>
        <authorList>
            <person name="Srinivasan J."/>
            <person name="Dillman A.R."/>
            <person name="Macchietto M.G."/>
            <person name="Heikkinen L."/>
            <person name="Lakso M."/>
            <person name="Fracchia K.M."/>
            <person name="Antoshechkin I."/>
            <person name="Mortazavi A."/>
            <person name="Wong G."/>
            <person name="Sternberg P.W."/>
        </authorList>
    </citation>
    <scope>NUCLEOTIDE SEQUENCE [LARGE SCALE GENOMIC DNA]</scope>
    <source>
        <strain evidence="9">MT8872</strain>
    </source>
</reference>
<evidence type="ECO:0000256" key="4">
    <source>
        <dbReference type="ARBA" id="ARBA00022833"/>
    </source>
</evidence>
<protein>
    <submittedName>
        <fullName evidence="10">C2H2-type domain-containing protein</fullName>
    </submittedName>
</protein>
<keyword evidence="9" id="KW-1185">Reference proteome</keyword>
<dbReference type="SMART" id="SM00355">
    <property type="entry name" value="ZnF_C2H2"/>
    <property type="match status" value="5"/>
</dbReference>
<dbReference type="InterPro" id="IPR036236">
    <property type="entry name" value="Znf_C2H2_sf"/>
</dbReference>
<dbReference type="PANTHER" id="PTHR24388">
    <property type="entry name" value="ZINC FINGER PROTEIN"/>
    <property type="match status" value="1"/>
</dbReference>
<dbReference type="PANTHER" id="PTHR24388:SF53">
    <property type="entry name" value="CHORION TRANSCRIPTION FACTOR CF2-RELATED"/>
    <property type="match status" value="1"/>
</dbReference>
<evidence type="ECO:0000256" key="6">
    <source>
        <dbReference type="PROSITE-ProRule" id="PRU00042"/>
    </source>
</evidence>
<evidence type="ECO:0000256" key="5">
    <source>
        <dbReference type="ARBA" id="ARBA00023242"/>
    </source>
</evidence>
<dbReference type="GO" id="GO:0000981">
    <property type="term" value="F:DNA-binding transcription factor activity, RNA polymerase II-specific"/>
    <property type="evidence" value="ECO:0007669"/>
    <property type="project" value="TreeGrafter"/>
</dbReference>
<evidence type="ECO:0000256" key="1">
    <source>
        <dbReference type="ARBA" id="ARBA00022723"/>
    </source>
</evidence>
<evidence type="ECO:0000313" key="10">
    <source>
        <dbReference type="WBParaSite" id="Pan_g14430.t1"/>
    </source>
</evidence>
<dbReference type="InterPro" id="IPR050527">
    <property type="entry name" value="Snail/Krueppel_Znf"/>
</dbReference>
<feature type="domain" description="C2H2-type" evidence="8">
    <location>
        <begin position="327"/>
        <end position="355"/>
    </location>
</feature>
<proteinExistence type="predicted"/>
<dbReference type="WBParaSite" id="Pan_g14430.t1">
    <property type="protein sequence ID" value="Pan_g14430.t1"/>
    <property type="gene ID" value="Pan_g14430"/>
</dbReference>
<reference evidence="10" key="2">
    <citation type="submission" date="2020-10" db="UniProtKB">
        <authorList>
            <consortium name="WormBaseParasite"/>
        </authorList>
    </citation>
    <scope>IDENTIFICATION</scope>
</reference>
<dbReference type="GO" id="GO:0008270">
    <property type="term" value="F:zinc ion binding"/>
    <property type="evidence" value="ECO:0007669"/>
    <property type="project" value="UniProtKB-KW"/>
</dbReference>
<keyword evidence="3 6" id="KW-0863">Zinc-finger</keyword>
<evidence type="ECO:0000259" key="8">
    <source>
        <dbReference type="PROSITE" id="PS50157"/>
    </source>
</evidence>
<feature type="region of interest" description="Disordered" evidence="7">
    <location>
        <begin position="241"/>
        <end position="265"/>
    </location>
</feature>
<dbReference type="PROSITE" id="PS00028">
    <property type="entry name" value="ZINC_FINGER_C2H2_1"/>
    <property type="match status" value="2"/>
</dbReference>
<dbReference type="GO" id="GO:0000978">
    <property type="term" value="F:RNA polymerase II cis-regulatory region sequence-specific DNA binding"/>
    <property type="evidence" value="ECO:0007669"/>
    <property type="project" value="TreeGrafter"/>
</dbReference>
<keyword evidence="5" id="KW-0539">Nucleus</keyword>
<dbReference type="PROSITE" id="PS50157">
    <property type="entry name" value="ZINC_FINGER_C2H2_2"/>
    <property type="match status" value="3"/>
</dbReference>
<dbReference type="SUPFAM" id="SSF57667">
    <property type="entry name" value="beta-beta-alpha zinc fingers"/>
    <property type="match status" value="2"/>
</dbReference>
<organism evidence="9 10">
    <name type="scientific">Panagrellus redivivus</name>
    <name type="common">Microworm</name>
    <dbReference type="NCBI Taxonomy" id="6233"/>
    <lineage>
        <taxon>Eukaryota</taxon>
        <taxon>Metazoa</taxon>
        <taxon>Ecdysozoa</taxon>
        <taxon>Nematoda</taxon>
        <taxon>Chromadorea</taxon>
        <taxon>Rhabditida</taxon>
        <taxon>Tylenchina</taxon>
        <taxon>Panagrolaimomorpha</taxon>
        <taxon>Panagrolaimoidea</taxon>
        <taxon>Panagrolaimidae</taxon>
        <taxon>Panagrellus</taxon>
    </lineage>
</organism>
<keyword evidence="2" id="KW-0677">Repeat</keyword>
<evidence type="ECO:0000256" key="7">
    <source>
        <dbReference type="SAM" id="MobiDB-lite"/>
    </source>
</evidence>
<evidence type="ECO:0000256" key="3">
    <source>
        <dbReference type="ARBA" id="ARBA00022771"/>
    </source>
</evidence>
<keyword evidence="4" id="KW-0862">Zinc</keyword>
<evidence type="ECO:0000256" key="2">
    <source>
        <dbReference type="ARBA" id="ARBA00022737"/>
    </source>
</evidence>
<dbReference type="Gene3D" id="3.30.160.60">
    <property type="entry name" value="Classic Zinc Finger"/>
    <property type="match status" value="3"/>
</dbReference>
<keyword evidence="1" id="KW-0479">Metal-binding</keyword>
<dbReference type="Proteomes" id="UP000492821">
    <property type="component" value="Unassembled WGS sequence"/>
</dbReference>
<evidence type="ECO:0000313" key="9">
    <source>
        <dbReference type="Proteomes" id="UP000492821"/>
    </source>
</evidence>
<dbReference type="InterPro" id="IPR013087">
    <property type="entry name" value="Znf_C2H2_type"/>
</dbReference>
<name>A0A7E4ZS82_PANRE</name>
<dbReference type="Pfam" id="PF00096">
    <property type="entry name" value="zf-C2H2"/>
    <property type="match status" value="3"/>
</dbReference>
<dbReference type="AlphaFoldDB" id="A0A7E4ZS82"/>
<feature type="domain" description="C2H2-type" evidence="8">
    <location>
        <begin position="298"/>
        <end position="326"/>
    </location>
</feature>
<feature type="domain" description="C2H2-type" evidence="8">
    <location>
        <begin position="356"/>
        <end position="374"/>
    </location>
</feature>